<dbReference type="InterPro" id="IPR032432">
    <property type="entry name" value="Radical_SAM_C"/>
</dbReference>
<dbReference type="Pfam" id="PF16199">
    <property type="entry name" value="Radical_SAM_C"/>
    <property type="match status" value="1"/>
</dbReference>
<evidence type="ECO:0000256" key="4">
    <source>
        <dbReference type="ARBA" id="ARBA00022723"/>
    </source>
</evidence>
<evidence type="ECO:0000256" key="1">
    <source>
        <dbReference type="ARBA" id="ARBA00001966"/>
    </source>
</evidence>
<accession>A0A4R1QS81</accession>
<dbReference type="InterPro" id="IPR006638">
    <property type="entry name" value="Elp3/MiaA/NifB-like_rSAM"/>
</dbReference>
<evidence type="ECO:0000256" key="3">
    <source>
        <dbReference type="ARBA" id="ARBA00022691"/>
    </source>
</evidence>
<sequence>MSNKKEQASPNISIPEIWHGKRYYSLDAYFKNTLGRKLSKIAIGAGFTCPNRDGTLDTRGCIFCSEGGSGDFAVPFSSIEAAGPYIAYFQSYTGTYAPVSRLEQVFGQALANPKVAGISIATRPDCLPAEVLTLLDRLKTAHPGKFIWIELGLQTIHEQTALYIRRGYTLERFSQAVYELASLHIPVIVHVILGLPGESESTMLETVEYLSSLPVFGIKLQLLHVLRETDLAVDYEKGLFSTLTMEEYLHILISCMEHLSPDIVIHRVTGDGPKELLLAPLWSTEKKKVLNALHHQMKLQNSYQGKYWKGSISHAAGTPDTL</sequence>
<dbReference type="OrthoDB" id="9801689at2"/>
<dbReference type="SFLD" id="SFLDS00029">
    <property type="entry name" value="Radical_SAM"/>
    <property type="match status" value="1"/>
</dbReference>
<dbReference type="Pfam" id="PF04055">
    <property type="entry name" value="Radical_SAM"/>
    <property type="match status" value="1"/>
</dbReference>
<proteinExistence type="predicted"/>
<dbReference type="SMART" id="SM00729">
    <property type="entry name" value="Elp3"/>
    <property type="match status" value="1"/>
</dbReference>
<dbReference type="GO" id="GO:0046872">
    <property type="term" value="F:metal ion binding"/>
    <property type="evidence" value="ECO:0007669"/>
    <property type="project" value="UniProtKB-KW"/>
</dbReference>
<dbReference type="Gene3D" id="3.80.30.20">
    <property type="entry name" value="tm_1862 like domain"/>
    <property type="match status" value="1"/>
</dbReference>
<dbReference type="STRING" id="1469948.GCA_000732725_00602"/>
<keyword evidence="6" id="KW-0411">Iron-sulfur</keyword>
<organism evidence="8 9">
    <name type="scientific">Kineothrix alysoides</name>
    <dbReference type="NCBI Taxonomy" id="1469948"/>
    <lineage>
        <taxon>Bacteria</taxon>
        <taxon>Bacillati</taxon>
        <taxon>Bacillota</taxon>
        <taxon>Clostridia</taxon>
        <taxon>Lachnospirales</taxon>
        <taxon>Lachnospiraceae</taxon>
        <taxon>Kineothrix</taxon>
    </lineage>
</organism>
<dbReference type="Proteomes" id="UP000295718">
    <property type="component" value="Unassembled WGS sequence"/>
</dbReference>
<evidence type="ECO:0000313" key="9">
    <source>
        <dbReference type="Proteomes" id="UP000295718"/>
    </source>
</evidence>
<dbReference type="InterPro" id="IPR007197">
    <property type="entry name" value="rSAM"/>
</dbReference>
<evidence type="ECO:0000313" key="8">
    <source>
        <dbReference type="EMBL" id="TCL55881.1"/>
    </source>
</evidence>
<keyword evidence="3" id="KW-0949">S-adenosyl-L-methionine</keyword>
<evidence type="ECO:0000256" key="2">
    <source>
        <dbReference type="ARBA" id="ARBA00022485"/>
    </source>
</evidence>
<dbReference type="NCBIfam" id="TIGR01212">
    <property type="entry name" value="TIGR01212 family radical SAM protein"/>
    <property type="match status" value="1"/>
</dbReference>
<dbReference type="AlphaFoldDB" id="A0A4R1QS81"/>
<gene>
    <name evidence="8" type="ORF">EDD76_11315</name>
</gene>
<dbReference type="RefSeq" id="WP_051869263.1">
    <property type="nucleotide sequence ID" value="NZ_JPNB01000001.1"/>
</dbReference>
<dbReference type="InterPro" id="IPR039661">
    <property type="entry name" value="ELP3"/>
</dbReference>
<protein>
    <recommendedName>
        <fullName evidence="7">Elp3/MiaA/NifB-like radical SAM core domain-containing protein</fullName>
    </recommendedName>
</protein>
<evidence type="ECO:0000256" key="6">
    <source>
        <dbReference type="ARBA" id="ARBA00023014"/>
    </source>
</evidence>
<keyword evidence="4" id="KW-0479">Metal-binding</keyword>
<dbReference type="GO" id="GO:0003824">
    <property type="term" value="F:catalytic activity"/>
    <property type="evidence" value="ECO:0007669"/>
    <property type="project" value="InterPro"/>
</dbReference>
<dbReference type="InterPro" id="IPR023404">
    <property type="entry name" value="rSAM_horseshoe"/>
</dbReference>
<dbReference type="InterPro" id="IPR005911">
    <property type="entry name" value="YhcC-like"/>
</dbReference>
<dbReference type="PANTHER" id="PTHR11135:SF1">
    <property type="entry name" value="PROTEIN YHCC"/>
    <property type="match status" value="1"/>
</dbReference>
<comment type="caution">
    <text evidence="8">The sequence shown here is derived from an EMBL/GenBank/DDBJ whole genome shotgun (WGS) entry which is preliminary data.</text>
</comment>
<dbReference type="GO" id="GO:0051539">
    <property type="term" value="F:4 iron, 4 sulfur cluster binding"/>
    <property type="evidence" value="ECO:0007669"/>
    <property type="project" value="UniProtKB-KW"/>
</dbReference>
<dbReference type="SUPFAM" id="SSF102114">
    <property type="entry name" value="Radical SAM enzymes"/>
    <property type="match status" value="1"/>
</dbReference>
<keyword evidence="2" id="KW-0004">4Fe-4S</keyword>
<feature type="domain" description="Elp3/MiaA/NifB-like radical SAM core" evidence="7">
    <location>
        <begin position="39"/>
        <end position="254"/>
    </location>
</feature>
<dbReference type="PANTHER" id="PTHR11135">
    <property type="entry name" value="HISTONE ACETYLTRANSFERASE-RELATED"/>
    <property type="match status" value="1"/>
</dbReference>
<name>A0A4R1QS81_9FIRM</name>
<dbReference type="InterPro" id="IPR058240">
    <property type="entry name" value="rSAM_sf"/>
</dbReference>
<comment type="cofactor">
    <cofactor evidence="1">
        <name>[4Fe-4S] cluster</name>
        <dbReference type="ChEBI" id="CHEBI:49883"/>
    </cofactor>
</comment>
<dbReference type="EMBL" id="SLUO01000013">
    <property type="protein sequence ID" value="TCL55881.1"/>
    <property type="molecule type" value="Genomic_DNA"/>
</dbReference>
<keyword evidence="9" id="KW-1185">Reference proteome</keyword>
<keyword evidence="5" id="KW-0408">Iron</keyword>
<dbReference type="SFLD" id="SFLDG01091">
    <property type="entry name" value="uncharacterized_CHP01210-like"/>
    <property type="match status" value="1"/>
</dbReference>
<evidence type="ECO:0000256" key="5">
    <source>
        <dbReference type="ARBA" id="ARBA00023004"/>
    </source>
</evidence>
<reference evidence="8 9" key="1">
    <citation type="submission" date="2019-03" db="EMBL/GenBank/DDBJ databases">
        <title>Genomic Encyclopedia of Type Strains, Phase IV (KMG-IV): sequencing the most valuable type-strain genomes for metagenomic binning, comparative biology and taxonomic classification.</title>
        <authorList>
            <person name="Goeker M."/>
        </authorList>
    </citation>
    <scope>NUCLEOTIDE SEQUENCE [LARGE SCALE GENOMIC DNA]</scope>
    <source>
        <strain evidence="8 9">DSM 100556</strain>
    </source>
</reference>
<evidence type="ECO:0000259" key="7">
    <source>
        <dbReference type="SMART" id="SM00729"/>
    </source>
</evidence>